<dbReference type="AlphaFoldDB" id="A0A7J6VLB1"/>
<dbReference type="GO" id="GO:0020037">
    <property type="term" value="F:heme binding"/>
    <property type="evidence" value="ECO:0007669"/>
    <property type="project" value="InterPro"/>
</dbReference>
<gene>
    <name evidence="13" type="ORF">FRX31_024896</name>
</gene>
<evidence type="ECO:0000256" key="6">
    <source>
        <dbReference type="ARBA" id="ARBA00023002"/>
    </source>
</evidence>
<comment type="catalytic activity">
    <reaction evidence="1">
        <text>2 a phenolic donor + H2O2 = 2 a phenolic radical donor + 2 H2O</text>
        <dbReference type="Rhea" id="RHEA:56136"/>
        <dbReference type="ChEBI" id="CHEBI:15377"/>
        <dbReference type="ChEBI" id="CHEBI:16240"/>
        <dbReference type="ChEBI" id="CHEBI:139520"/>
        <dbReference type="ChEBI" id="CHEBI:139521"/>
        <dbReference type="EC" id="1.11.1.7"/>
    </reaction>
</comment>
<dbReference type="Gene3D" id="1.10.520.10">
    <property type="match status" value="1"/>
</dbReference>
<feature type="domain" description="Plant heme peroxidase family profile" evidence="12">
    <location>
        <begin position="60"/>
        <end position="106"/>
    </location>
</feature>
<dbReference type="GO" id="GO:0140825">
    <property type="term" value="F:lactoperoxidase activity"/>
    <property type="evidence" value="ECO:0007669"/>
    <property type="project" value="UniProtKB-EC"/>
</dbReference>
<sequence>MWETAKNLSVLVLTVSLLLSLVNQSAEQIKNGRLDSSTSSFSWIRHLLYFNKEMKIDDSLLEYDFYKDSCPNAEQLVEMTMRSIYKKQPDVAPALLRLMFHDCFIQ</sequence>
<dbReference type="InterPro" id="IPR019794">
    <property type="entry name" value="Peroxidases_AS"/>
</dbReference>
<evidence type="ECO:0000256" key="5">
    <source>
        <dbReference type="ARBA" id="ARBA00022723"/>
    </source>
</evidence>
<feature type="site" description="Transition state stabilizer" evidence="10">
    <location>
        <position position="97"/>
    </location>
</feature>
<feature type="non-terminal residue" evidence="13">
    <location>
        <position position="106"/>
    </location>
</feature>
<comment type="caution">
    <text evidence="13">The sequence shown here is derived from an EMBL/GenBank/DDBJ whole genome shotgun (WGS) entry which is preliminary data.</text>
</comment>
<comment type="cofactor">
    <cofactor evidence="9">
        <name>Ca(2+)</name>
        <dbReference type="ChEBI" id="CHEBI:29108"/>
    </cofactor>
    <text evidence="9">Binds 2 calcium ions per subunit.</text>
</comment>
<keyword evidence="4" id="KW-0349">Heme</keyword>
<feature type="active site" description="Proton acceptor" evidence="8">
    <location>
        <position position="101"/>
    </location>
</feature>
<dbReference type="InterPro" id="IPR000823">
    <property type="entry name" value="Peroxidase_pln"/>
</dbReference>
<keyword evidence="11" id="KW-0732">Signal</keyword>
<dbReference type="EMBL" id="JABWDY010030603">
    <property type="protein sequence ID" value="KAF5185517.1"/>
    <property type="molecule type" value="Genomic_DNA"/>
</dbReference>
<keyword evidence="3 13" id="KW-0575">Peroxidase</keyword>
<feature type="chain" id="PRO_5029662620" evidence="11">
    <location>
        <begin position="29"/>
        <end position="106"/>
    </location>
</feature>
<dbReference type="GO" id="GO:0046872">
    <property type="term" value="F:metal ion binding"/>
    <property type="evidence" value="ECO:0007669"/>
    <property type="project" value="UniProtKB-KW"/>
</dbReference>
<feature type="signal peptide" evidence="11">
    <location>
        <begin position="1"/>
        <end position="28"/>
    </location>
</feature>
<organism evidence="13 14">
    <name type="scientific">Thalictrum thalictroides</name>
    <name type="common">Rue-anemone</name>
    <name type="synonym">Anemone thalictroides</name>
    <dbReference type="NCBI Taxonomy" id="46969"/>
    <lineage>
        <taxon>Eukaryota</taxon>
        <taxon>Viridiplantae</taxon>
        <taxon>Streptophyta</taxon>
        <taxon>Embryophyta</taxon>
        <taxon>Tracheophyta</taxon>
        <taxon>Spermatophyta</taxon>
        <taxon>Magnoliopsida</taxon>
        <taxon>Ranunculales</taxon>
        <taxon>Ranunculaceae</taxon>
        <taxon>Thalictroideae</taxon>
        <taxon>Thalictrum</taxon>
    </lineage>
</organism>
<keyword evidence="9" id="KW-0106">Calcium</keyword>
<keyword evidence="6" id="KW-0560">Oxidoreductase</keyword>
<dbReference type="PRINTS" id="PR00461">
    <property type="entry name" value="PLPEROXIDASE"/>
</dbReference>
<evidence type="ECO:0000313" key="14">
    <source>
        <dbReference type="Proteomes" id="UP000554482"/>
    </source>
</evidence>
<name>A0A7J6VLB1_THATH</name>
<dbReference type="InterPro" id="IPR010255">
    <property type="entry name" value="Haem_peroxidase_sf"/>
</dbReference>
<evidence type="ECO:0000256" key="9">
    <source>
        <dbReference type="PIRSR" id="PIRSR600823-3"/>
    </source>
</evidence>
<evidence type="ECO:0000259" key="12">
    <source>
        <dbReference type="PROSITE" id="PS50873"/>
    </source>
</evidence>
<accession>A0A7J6VLB1</accession>
<evidence type="ECO:0000256" key="2">
    <source>
        <dbReference type="ARBA" id="ARBA00001970"/>
    </source>
</evidence>
<dbReference type="SUPFAM" id="SSF48113">
    <property type="entry name" value="Heme-dependent peroxidases"/>
    <property type="match status" value="1"/>
</dbReference>
<evidence type="ECO:0000256" key="4">
    <source>
        <dbReference type="ARBA" id="ARBA00022617"/>
    </source>
</evidence>
<dbReference type="InterPro" id="IPR002016">
    <property type="entry name" value="Haem_peroxidase"/>
</dbReference>
<comment type="cofactor">
    <cofactor evidence="2">
        <name>heme b</name>
        <dbReference type="ChEBI" id="CHEBI:60344"/>
    </cofactor>
</comment>
<dbReference type="PROSITE" id="PS00436">
    <property type="entry name" value="PEROXIDASE_2"/>
    <property type="match status" value="1"/>
</dbReference>
<evidence type="ECO:0000256" key="10">
    <source>
        <dbReference type="PIRSR" id="PIRSR600823-4"/>
    </source>
</evidence>
<evidence type="ECO:0000256" key="3">
    <source>
        <dbReference type="ARBA" id="ARBA00022559"/>
    </source>
</evidence>
<dbReference type="OrthoDB" id="2113341at2759"/>
<dbReference type="PANTHER" id="PTHR31235">
    <property type="entry name" value="PEROXIDASE 25-RELATED"/>
    <property type="match status" value="1"/>
</dbReference>
<keyword evidence="14" id="KW-1185">Reference proteome</keyword>
<dbReference type="GO" id="GO:0006979">
    <property type="term" value="P:response to oxidative stress"/>
    <property type="evidence" value="ECO:0007669"/>
    <property type="project" value="InterPro"/>
</dbReference>
<evidence type="ECO:0000256" key="11">
    <source>
        <dbReference type="SAM" id="SignalP"/>
    </source>
</evidence>
<evidence type="ECO:0000256" key="7">
    <source>
        <dbReference type="ARBA" id="ARBA00023004"/>
    </source>
</evidence>
<protein>
    <submittedName>
        <fullName evidence="13">Peroxidase</fullName>
    </submittedName>
</protein>
<reference evidence="13 14" key="1">
    <citation type="submission" date="2020-06" db="EMBL/GenBank/DDBJ databases">
        <title>Transcriptomic and genomic resources for Thalictrum thalictroides and T. hernandezii: Facilitating candidate gene discovery in an emerging model plant lineage.</title>
        <authorList>
            <person name="Arias T."/>
            <person name="Riano-Pachon D.M."/>
            <person name="Di Stilio V.S."/>
        </authorList>
    </citation>
    <scope>NUCLEOTIDE SEQUENCE [LARGE SCALE GENOMIC DNA]</scope>
    <source>
        <strain evidence="14">cv. WT478/WT964</strain>
        <tissue evidence="13">Leaves</tissue>
    </source>
</reference>
<keyword evidence="7" id="KW-0408">Iron</keyword>
<feature type="binding site" evidence="9">
    <location>
        <position position="102"/>
    </location>
    <ligand>
        <name>Ca(2+)</name>
        <dbReference type="ChEBI" id="CHEBI:29108"/>
        <label>1</label>
    </ligand>
</feature>
<dbReference type="PROSITE" id="PS50873">
    <property type="entry name" value="PEROXIDASE_4"/>
    <property type="match status" value="1"/>
</dbReference>
<dbReference type="Proteomes" id="UP000554482">
    <property type="component" value="Unassembled WGS sequence"/>
</dbReference>
<evidence type="ECO:0000256" key="8">
    <source>
        <dbReference type="PIRSR" id="PIRSR600823-1"/>
    </source>
</evidence>
<evidence type="ECO:0000313" key="13">
    <source>
        <dbReference type="EMBL" id="KAF5185517.1"/>
    </source>
</evidence>
<keyword evidence="5 9" id="KW-0479">Metal-binding</keyword>
<proteinExistence type="predicted"/>
<evidence type="ECO:0000256" key="1">
    <source>
        <dbReference type="ARBA" id="ARBA00000189"/>
    </source>
</evidence>